<organism evidence="12 13">
    <name type="scientific">Solimonas marina</name>
    <dbReference type="NCBI Taxonomy" id="2714601"/>
    <lineage>
        <taxon>Bacteria</taxon>
        <taxon>Pseudomonadati</taxon>
        <taxon>Pseudomonadota</taxon>
        <taxon>Gammaproteobacteria</taxon>
        <taxon>Nevskiales</taxon>
        <taxon>Nevskiaceae</taxon>
        <taxon>Solimonas</taxon>
    </lineage>
</organism>
<evidence type="ECO:0000256" key="9">
    <source>
        <dbReference type="SAM" id="Phobius"/>
    </source>
</evidence>
<dbReference type="CDD" id="cd06563">
    <property type="entry name" value="GH20_chitobiase-like"/>
    <property type="match status" value="1"/>
</dbReference>
<keyword evidence="13" id="KW-1185">Reference proteome</keyword>
<dbReference type="SUPFAM" id="SSF55545">
    <property type="entry name" value="beta-N-acetylhexosaminidase-like domain"/>
    <property type="match status" value="1"/>
</dbReference>
<sequence>MYRSGTRVKTGWYLLCAAWGIWMMPALASAPALLPAPAQLSLRDNAGLPRAAAVEIVAPANDAAAQRVAQWLRGALQKQIGVTPHIVESASGPHLSLILRDDAGVDHASGYVVDVDARCACVVARDEDGLFYGAVTLLQLLTPQAGSGDVTVPALHIVDWPRFRWRGVMLDVARHYLPVADIERLLDAMALHKLNVFHWHLTDDQGWRLQIKRYPQLTDVGSWRTAPLPDDHGRPQRYGGYYTQDEVRQIVAYAAARHITVVPELDMPGHAQAAVAALPWVGVPGIVRPSVSHDWGVHPYLYGVDERTFTFIDNVLDEVMALFPSRYIHVGGDEAIKDQWQASAAVQQRMHALGIADANALQAWFMARIGRYLDAHGRRLIGWDEILEGGVPADATVMSWRGTQGAIDAARAGHDVVLSPSPALYLDNLESRRGDEPAGRLMPQTLEAVYGFEPVPGVLDAQQARHVLGAQANLWTEYKTSARDVFDALFPRVSALAEVDWTPVADRDWSSFIARLPAQLARLRRLGVVASDTAFAPVIDATPIDGGRARIRLSTQIDGVTLRYRLVDTTRMHPYTGPFTVSLPATISAQAVDVHGAPLSAPRTRHVDIADARTRDNAALRPCNAGGVPLRVPMHADDADAGPRYNVELFDPCAVFVAAPLDGTAGITINAASLPWNFQLAHDAASRVQRSSPLAHGDIEVRLDHCDGPLLARIALPAGADRAGVRYRVRARWAAAVQGDHNLCLRFDGTPASVLPAFESARLDVAP</sequence>
<evidence type="ECO:0000256" key="2">
    <source>
        <dbReference type="ARBA" id="ARBA00006285"/>
    </source>
</evidence>
<evidence type="ECO:0000259" key="11">
    <source>
        <dbReference type="Pfam" id="PF02838"/>
    </source>
</evidence>
<keyword evidence="9" id="KW-0812">Transmembrane</keyword>
<feature type="domain" description="Glycoside hydrolase family 20 catalytic" evidence="10">
    <location>
        <begin position="163"/>
        <end position="503"/>
    </location>
</feature>
<protein>
    <recommendedName>
        <fullName evidence="3">beta-N-acetylhexosaminidase</fullName>
        <ecNumber evidence="3">3.2.1.52</ecNumber>
    </recommendedName>
    <alternativeName>
        <fullName evidence="6">Beta-N-acetylhexosaminidase</fullName>
    </alternativeName>
    <alternativeName>
        <fullName evidence="7">N-acetyl-beta-glucosaminidase</fullName>
    </alternativeName>
</protein>
<dbReference type="AlphaFoldDB" id="A0A969WCY1"/>
<dbReference type="GO" id="GO:0030203">
    <property type="term" value="P:glycosaminoglycan metabolic process"/>
    <property type="evidence" value="ECO:0007669"/>
    <property type="project" value="TreeGrafter"/>
</dbReference>
<dbReference type="Pfam" id="PF00728">
    <property type="entry name" value="Glyco_hydro_20"/>
    <property type="match status" value="1"/>
</dbReference>
<dbReference type="Gene3D" id="3.20.20.80">
    <property type="entry name" value="Glycosidases"/>
    <property type="match status" value="1"/>
</dbReference>
<proteinExistence type="inferred from homology"/>
<keyword evidence="5" id="KW-0326">Glycosidase</keyword>
<dbReference type="PANTHER" id="PTHR22600">
    <property type="entry name" value="BETA-HEXOSAMINIDASE"/>
    <property type="match status" value="1"/>
</dbReference>
<dbReference type="InterPro" id="IPR015883">
    <property type="entry name" value="Glyco_hydro_20_cat"/>
</dbReference>
<dbReference type="GO" id="GO:0016020">
    <property type="term" value="C:membrane"/>
    <property type="evidence" value="ECO:0007669"/>
    <property type="project" value="TreeGrafter"/>
</dbReference>
<keyword evidence="9" id="KW-1133">Transmembrane helix</keyword>
<dbReference type="SUPFAM" id="SSF51445">
    <property type="entry name" value="(Trans)glycosidases"/>
    <property type="match status" value="1"/>
</dbReference>
<dbReference type="EMBL" id="JAAVXB010000004">
    <property type="protein sequence ID" value="NKF22530.1"/>
    <property type="molecule type" value="Genomic_DNA"/>
</dbReference>
<dbReference type="Pfam" id="PF02838">
    <property type="entry name" value="Glyco_hydro_20b"/>
    <property type="match status" value="1"/>
</dbReference>
<feature type="transmembrane region" description="Helical" evidence="9">
    <location>
        <begin position="12"/>
        <end position="34"/>
    </location>
</feature>
<evidence type="ECO:0000313" key="13">
    <source>
        <dbReference type="Proteomes" id="UP000653472"/>
    </source>
</evidence>
<dbReference type="InterPro" id="IPR015882">
    <property type="entry name" value="HEX_bac_N"/>
</dbReference>
<comment type="catalytic activity">
    <reaction evidence="1">
        <text>Hydrolysis of terminal non-reducing N-acetyl-D-hexosamine residues in N-acetyl-beta-D-hexosaminides.</text>
        <dbReference type="EC" id="3.2.1.52"/>
    </reaction>
</comment>
<evidence type="ECO:0000313" key="12">
    <source>
        <dbReference type="EMBL" id="NKF22530.1"/>
    </source>
</evidence>
<evidence type="ECO:0000256" key="1">
    <source>
        <dbReference type="ARBA" id="ARBA00001231"/>
    </source>
</evidence>
<dbReference type="Gene3D" id="3.30.379.10">
    <property type="entry name" value="Chitobiase/beta-hexosaminidase domain 2-like"/>
    <property type="match status" value="1"/>
</dbReference>
<dbReference type="EC" id="3.2.1.52" evidence="3"/>
<dbReference type="Proteomes" id="UP000653472">
    <property type="component" value="Unassembled WGS sequence"/>
</dbReference>
<evidence type="ECO:0000256" key="5">
    <source>
        <dbReference type="ARBA" id="ARBA00023295"/>
    </source>
</evidence>
<name>A0A969WCY1_9GAMM</name>
<dbReference type="InterPro" id="IPR025705">
    <property type="entry name" value="Beta_hexosaminidase_sua/sub"/>
</dbReference>
<gene>
    <name evidence="12" type="ORF">G7Y82_09380</name>
</gene>
<evidence type="ECO:0000256" key="6">
    <source>
        <dbReference type="ARBA" id="ARBA00030512"/>
    </source>
</evidence>
<keyword evidence="4" id="KW-0378">Hydrolase</keyword>
<comment type="caution">
    <text evidence="12">The sequence shown here is derived from an EMBL/GenBank/DDBJ whole genome shotgun (WGS) entry which is preliminary data.</text>
</comment>
<dbReference type="PRINTS" id="PR00738">
    <property type="entry name" value="GLHYDRLASE20"/>
</dbReference>
<keyword evidence="9" id="KW-0472">Membrane</keyword>
<feature type="active site" description="Proton donor" evidence="8">
    <location>
        <position position="334"/>
    </location>
</feature>
<evidence type="ECO:0000256" key="8">
    <source>
        <dbReference type="PIRSR" id="PIRSR625705-1"/>
    </source>
</evidence>
<accession>A0A969WCY1</accession>
<dbReference type="RefSeq" id="WP_168147783.1">
    <property type="nucleotide sequence ID" value="NZ_JAAVXB010000004.1"/>
</dbReference>
<dbReference type="InterPro" id="IPR029018">
    <property type="entry name" value="Hex-like_dom2"/>
</dbReference>
<reference evidence="12" key="1">
    <citation type="submission" date="2020-03" db="EMBL/GenBank/DDBJ databases">
        <title>Solimonas marina sp. nov., isolated from deep seawater of the Pacific Ocean.</title>
        <authorList>
            <person name="Liu X."/>
            <person name="Lai Q."/>
            <person name="Sun F."/>
            <person name="Gai Y."/>
            <person name="Li G."/>
            <person name="Shao Z."/>
        </authorList>
    </citation>
    <scope>NUCLEOTIDE SEQUENCE</scope>
    <source>
        <strain evidence="12">C16B3</strain>
    </source>
</reference>
<dbReference type="InterPro" id="IPR017853">
    <property type="entry name" value="GH"/>
</dbReference>
<comment type="similarity">
    <text evidence="2">Belongs to the glycosyl hydrolase 20 family.</text>
</comment>
<evidence type="ECO:0000256" key="4">
    <source>
        <dbReference type="ARBA" id="ARBA00022801"/>
    </source>
</evidence>
<evidence type="ECO:0000259" key="10">
    <source>
        <dbReference type="Pfam" id="PF00728"/>
    </source>
</evidence>
<evidence type="ECO:0000256" key="7">
    <source>
        <dbReference type="ARBA" id="ARBA00033000"/>
    </source>
</evidence>
<dbReference type="GO" id="GO:0004563">
    <property type="term" value="F:beta-N-acetylhexosaminidase activity"/>
    <property type="evidence" value="ECO:0007669"/>
    <property type="project" value="UniProtKB-EC"/>
</dbReference>
<dbReference type="GO" id="GO:0005975">
    <property type="term" value="P:carbohydrate metabolic process"/>
    <property type="evidence" value="ECO:0007669"/>
    <property type="project" value="InterPro"/>
</dbReference>
<evidence type="ECO:0000256" key="3">
    <source>
        <dbReference type="ARBA" id="ARBA00012663"/>
    </source>
</evidence>
<dbReference type="PANTHER" id="PTHR22600:SF57">
    <property type="entry name" value="BETA-N-ACETYLHEXOSAMINIDASE"/>
    <property type="match status" value="1"/>
</dbReference>
<feature type="domain" description="Beta-hexosaminidase bacterial type N-terminal" evidence="11">
    <location>
        <begin position="31"/>
        <end position="160"/>
    </location>
</feature>